<protein>
    <submittedName>
        <fullName evidence="1">Uncharacterized protein</fullName>
    </submittedName>
</protein>
<dbReference type="Proteomes" id="UP001501844">
    <property type="component" value="Unassembled WGS sequence"/>
</dbReference>
<keyword evidence="2" id="KW-1185">Reference proteome</keyword>
<accession>A0ABP8FGI6</accession>
<organism evidence="1 2">
    <name type="scientific">Nibribacter koreensis</name>
    <dbReference type="NCBI Taxonomy" id="1084519"/>
    <lineage>
        <taxon>Bacteria</taxon>
        <taxon>Pseudomonadati</taxon>
        <taxon>Bacteroidota</taxon>
        <taxon>Cytophagia</taxon>
        <taxon>Cytophagales</taxon>
        <taxon>Hymenobacteraceae</taxon>
        <taxon>Nibribacter</taxon>
    </lineage>
</organism>
<comment type="caution">
    <text evidence="1">The sequence shown here is derived from an EMBL/GenBank/DDBJ whole genome shotgun (WGS) entry which is preliminary data.</text>
</comment>
<reference evidence="2" key="1">
    <citation type="journal article" date="2019" name="Int. J. Syst. Evol. Microbiol.">
        <title>The Global Catalogue of Microorganisms (GCM) 10K type strain sequencing project: providing services to taxonomists for standard genome sequencing and annotation.</title>
        <authorList>
            <consortium name="The Broad Institute Genomics Platform"/>
            <consortium name="The Broad Institute Genome Sequencing Center for Infectious Disease"/>
            <person name="Wu L."/>
            <person name="Ma J."/>
        </authorList>
    </citation>
    <scope>NUCLEOTIDE SEQUENCE [LARGE SCALE GENOMIC DNA]</scope>
    <source>
        <strain evidence="2">JCM 17917</strain>
    </source>
</reference>
<evidence type="ECO:0000313" key="1">
    <source>
        <dbReference type="EMBL" id="GAA4303182.1"/>
    </source>
</evidence>
<name>A0ABP8FGI6_9BACT</name>
<dbReference type="EMBL" id="BAABGX010000002">
    <property type="protein sequence ID" value="GAA4303182.1"/>
    <property type="molecule type" value="Genomic_DNA"/>
</dbReference>
<gene>
    <name evidence="1" type="ORF">GCM10023183_15580</name>
</gene>
<evidence type="ECO:0000313" key="2">
    <source>
        <dbReference type="Proteomes" id="UP001501844"/>
    </source>
</evidence>
<proteinExistence type="predicted"/>
<sequence length="73" mass="7737">MRTGTDGITKETANGSAPSLLQRVQATGAVVWIVGNNTNNGGGQPPSKTIFDLSPRKQAKNAFYPATPCRMFV</sequence>